<sequence length="150" mass="16514">MGDPARTLPRPAIVMSAPHGQNVRLQKLLCILSYITSIPRQSAIQSDEIKDIFETKGGGSAMYGEPDWKHCMAAALRRFPARSLQIRELSMRDEDFRGMCEDFAAAENALAAVDQLPLHIREERRAEFKGLIESLAAEIATALGPADGSF</sequence>
<geneLocation type="plasmid" evidence="1 2">
    <name>pSmeSM11c</name>
</geneLocation>
<proteinExistence type="predicted"/>
<name>F7XAZ3_SINMM</name>
<gene>
    <name evidence="1" type="ordered locus">SM11_pC1319</name>
</gene>
<keyword evidence="1" id="KW-0614">Plasmid</keyword>
<evidence type="ECO:0000313" key="1">
    <source>
        <dbReference type="EMBL" id="AEH82391.1"/>
    </source>
</evidence>
<dbReference type="KEGG" id="smx:SM11_pC1319"/>
<reference evidence="1 2" key="1">
    <citation type="journal article" date="2011" name="J. Biotechnol.">
        <title>The complete genome sequence of the dominant Sinorhizobium meliloti field isolate SM11 extends the S. meliloti pan-genome.</title>
        <authorList>
            <person name="Schneiker-Bekel S."/>
            <person name="Wibberg D."/>
            <person name="Bekel T."/>
            <person name="Blom J."/>
            <person name="Linke B."/>
            <person name="Neuweger H."/>
            <person name="Stiens M."/>
            <person name="Vorholter F.J."/>
            <person name="Weidner S."/>
            <person name="Goesmann A."/>
            <person name="Puhler A."/>
            <person name="Schluter A."/>
        </authorList>
    </citation>
    <scope>NUCLEOTIDE SEQUENCE [LARGE SCALE GENOMIC DNA]</scope>
    <source>
        <strain evidence="1 2">SM11</strain>
        <plasmid evidence="2">pSmeSM11c</plasmid>
    </source>
</reference>
<dbReference type="AlphaFoldDB" id="F7XAZ3"/>
<protein>
    <submittedName>
        <fullName evidence="1">Uncharacterized protein</fullName>
    </submittedName>
</protein>
<dbReference type="HOGENOM" id="CLU_1739305_0_0_5"/>
<dbReference type="Proteomes" id="UP000009045">
    <property type="component" value="Plasmid pSmeSM11c"/>
</dbReference>
<accession>F7XAZ3</accession>
<dbReference type="EMBL" id="CP001831">
    <property type="protein sequence ID" value="AEH82391.1"/>
    <property type="molecule type" value="Genomic_DNA"/>
</dbReference>
<dbReference type="PATRIC" id="fig|707241.3.peg.5249"/>
<evidence type="ECO:0000313" key="2">
    <source>
        <dbReference type="Proteomes" id="UP000009045"/>
    </source>
</evidence>
<organism evidence="1 2">
    <name type="scientific">Sinorhizobium meliloti (strain SM11)</name>
    <dbReference type="NCBI Taxonomy" id="707241"/>
    <lineage>
        <taxon>Bacteria</taxon>
        <taxon>Pseudomonadati</taxon>
        <taxon>Pseudomonadota</taxon>
        <taxon>Alphaproteobacteria</taxon>
        <taxon>Hyphomicrobiales</taxon>
        <taxon>Rhizobiaceae</taxon>
        <taxon>Sinorhizobium/Ensifer group</taxon>
        <taxon>Sinorhizobium</taxon>
    </lineage>
</organism>